<dbReference type="RefSeq" id="WP_093335877.1">
    <property type="nucleotide sequence ID" value="NZ_FOXD01000004.1"/>
</dbReference>
<dbReference type="Proteomes" id="UP000198892">
    <property type="component" value="Unassembled WGS sequence"/>
</dbReference>
<feature type="transmembrane region" description="Helical" evidence="1">
    <location>
        <begin position="47"/>
        <end position="68"/>
    </location>
</feature>
<feature type="transmembrane region" description="Helical" evidence="1">
    <location>
        <begin position="80"/>
        <end position="106"/>
    </location>
</feature>
<feature type="transmembrane region" description="Helical" evidence="1">
    <location>
        <begin position="159"/>
        <end position="181"/>
    </location>
</feature>
<keyword evidence="3" id="KW-1185">Reference proteome</keyword>
<feature type="transmembrane region" description="Helical" evidence="1">
    <location>
        <begin position="126"/>
        <end position="147"/>
    </location>
</feature>
<protein>
    <recommendedName>
        <fullName evidence="4">Membrane protein involved in the export of O-antigen and teichoic acid</fullName>
    </recommendedName>
</protein>
<evidence type="ECO:0000313" key="3">
    <source>
        <dbReference type="Proteomes" id="UP000198892"/>
    </source>
</evidence>
<name>A0A1I5PU21_9BACI</name>
<keyword evidence="1" id="KW-0812">Transmembrane</keyword>
<feature type="transmembrane region" description="Helical" evidence="1">
    <location>
        <begin position="375"/>
        <end position="394"/>
    </location>
</feature>
<feature type="transmembrane region" description="Helical" evidence="1">
    <location>
        <begin position="342"/>
        <end position="363"/>
    </location>
</feature>
<feature type="transmembrane region" description="Helical" evidence="1">
    <location>
        <begin position="304"/>
        <end position="330"/>
    </location>
</feature>
<sequence length="432" mass="47894">MNRSEKDNQKNIWQQWMPLAFSTSILYIEIPVMLLLIARMPDGTENILAFNMGLGYIFILNSTVQFITSVSTKLSENFPSFYRVLLFSLLYSAAIVVIGYVCLFSPLFEGVFRYIVPINDPKTLELIKTGCLVLSTAPVAVAWRRVYQGLWIRREKTSVVTLASFIRLISGITIAGILFLLGIVDGVLLGALALVISAFIEAFVLTVWKTETKNELPAAGEKITFSSFWKSHFPLAVAALLLTLDIPLFLVGIGHAPTRVEESLVVWQIVLSFVYMVSGPLEELQNVTIHEGRNHNMTASLKRFSLAAGCFFSALLVIVASTPLGGWYYVRMMGLETHYSDLAAQTTFLLIGIPFLTSVLSVLRGRLVLLEKEKVVERVMYLNIGILALCLALLNSFSPLAGAYIAALALTTALIIQSLTLYGSLHRNIRKQ</sequence>
<feature type="transmembrane region" description="Helical" evidence="1">
    <location>
        <begin position="233"/>
        <end position="253"/>
    </location>
</feature>
<feature type="transmembrane region" description="Helical" evidence="1">
    <location>
        <begin position="187"/>
        <end position="208"/>
    </location>
</feature>
<feature type="transmembrane region" description="Helical" evidence="1">
    <location>
        <begin position="20"/>
        <end position="41"/>
    </location>
</feature>
<dbReference type="EMBL" id="FOXD01000004">
    <property type="protein sequence ID" value="SFP37434.1"/>
    <property type="molecule type" value="Genomic_DNA"/>
</dbReference>
<dbReference type="AlphaFoldDB" id="A0A1I5PU21"/>
<dbReference type="OrthoDB" id="9771875at2"/>
<evidence type="ECO:0000256" key="1">
    <source>
        <dbReference type="SAM" id="Phobius"/>
    </source>
</evidence>
<accession>A0A1I5PU21</accession>
<evidence type="ECO:0008006" key="4">
    <source>
        <dbReference type="Google" id="ProtNLM"/>
    </source>
</evidence>
<feature type="transmembrane region" description="Helical" evidence="1">
    <location>
        <begin position="265"/>
        <end position="284"/>
    </location>
</feature>
<reference evidence="3" key="1">
    <citation type="submission" date="2016-10" db="EMBL/GenBank/DDBJ databases">
        <authorList>
            <person name="Varghese N."/>
            <person name="Submissions S."/>
        </authorList>
    </citation>
    <scope>NUCLEOTIDE SEQUENCE [LARGE SCALE GENOMIC DNA]</scope>
    <source>
        <strain evidence="3">S7</strain>
    </source>
</reference>
<proteinExistence type="predicted"/>
<feature type="transmembrane region" description="Helical" evidence="1">
    <location>
        <begin position="400"/>
        <end position="422"/>
    </location>
</feature>
<gene>
    <name evidence="2" type="ORF">SAMN05518683_104226</name>
</gene>
<keyword evidence="1" id="KW-1133">Transmembrane helix</keyword>
<dbReference type="STRING" id="1884432.SAMN05518683_104226"/>
<organism evidence="2 3">
    <name type="scientific">Salibacterium halotolerans</name>
    <dbReference type="NCBI Taxonomy" id="1884432"/>
    <lineage>
        <taxon>Bacteria</taxon>
        <taxon>Bacillati</taxon>
        <taxon>Bacillota</taxon>
        <taxon>Bacilli</taxon>
        <taxon>Bacillales</taxon>
        <taxon>Bacillaceae</taxon>
    </lineage>
</organism>
<keyword evidence="1" id="KW-0472">Membrane</keyword>
<evidence type="ECO:0000313" key="2">
    <source>
        <dbReference type="EMBL" id="SFP37434.1"/>
    </source>
</evidence>